<evidence type="ECO:0000313" key="1">
    <source>
        <dbReference type="EMBL" id="KAL0938108.1"/>
    </source>
</evidence>
<dbReference type="Proteomes" id="UP000805649">
    <property type="component" value="Unassembled WGS sequence"/>
</dbReference>
<keyword evidence="2" id="KW-1185">Reference proteome</keyword>
<evidence type="ECO:0000313" key="2">
    <source>
        <dbReference type="Proteomes" id="UP000805649"/>
    </source>
</evidence>
<name>A0ACC3Z1Z5_COLTU</name>
<proteinExistence type="predicted"/>
<comment type="caution">
    <text evidence="1">The sequence shown here is derived from an EMBL/GenBank/DDBJ whole genome shotgun (WGS) entry which is preliminary data.</text>
</comment>
<organism evidence="1 2">
    <name type="scientific">Colletotrichum truncatum</name>
    <name type="common">Anthracnose fungus</name>
    <name type="synonym">Colletotrichum capsici</name>
    <dbReference type="NCBI Taxonomy" id="5467"/>
    <lineage>
        <taxon>Eukaryota</taxon>
        <taxon>Fungi</taxon>
        <taxon>Dikarya</taxon>
        <taxon>Ascomycota</taxon>
        <taxon>Pezizomycotina</taxon>
        <taxon>Sordariomycetes</taxon>
        <taxon>Hypocreomycetidae</taxon>
        <taxon>Glomerellales</taxon>
        <taxon>Glomerellaceae</taxon>
        <taxon>Colletotrichum</taxon>
        <taxon>Colletotrichum truncatum species complex</taxon>
    </lineage>
</organism>
<sequence length="612" mass="66372">MAAIKPELIVPERVLSASASAQLDADSGILTLCNDRPSATAVNATIVLDYGRCIGGLPIFTVDRANGQDLITLQVVYSETIEGIDCETGDGPFFLFSNAMDSYRSVSVEIKPSDSQQVVRSTFTQRSQRYIKLVLLSPETSVVISKIGIEMVRPLIAPKASFYCSDESLNLIWKDGVRTIDACTVLKGETAPSWEVTATGTRIPGQHWAPCRRGTRWGDKEVSFEVLAEQRGASWGVHMVANGIIFCLDTEAEELRAYEGLSDQPAVFPVKRFGSWSTHGIAKRGEWVKISTVAIGSVVTVTINDREVTTISDAQVRPILGGSAINTGSVAFGGPNGWRSVYRNLVVKSPDGEILYENDMQLGNKDRILSDFQVGTNAVSCMIDGAKRDRATFGGDLFVSGRGVAYARLDIEAVAGSIRLLASHQTAEGYLGNLCPIQAPIHTGDEPPPTYAFYSITYAFLLVVAAKDYWLHSGDDKFICDFLPAAEKLLTFAESHLKPSGLIEAPPELSMHWYPMGGPIFGASGTTNLAYYDALNAIIAMTSDAERKTQLAGKAQTLKESILACLWNPETRSIRMGMALPSDGICQDTNGYALHFDSAYIACWDDCRAIGP</sequence>
<gene>
    <name evidence="1" type="ORF">CTRU02_207839</name>
</gene>
<accession>A0ACC3Z1Z5</accession>
<reference evidence="1 2" key="1">
    <citation type="journal article" date="2020" name="Phytopathology">
        <title>Genome Sequence Resources of Colletotrichum truncatum, C. plurivorum, C. musicola, and C. sojae: Four Species Pathogenic to Soybean (Glycine max).</title>
        <authorList>
            <person name="Rogerio F."/>
            <person name="Boufleur T.R."/>
            <person name="Ciampi-Guillardi M."/>
            <person name="Sukno S.A."/>
            <person name="Thon M.R."/>
            <person name="Massola Junior N.S."/>
            <person name="Baroncelli R."/>
        </authorList>
    </citation>
    <scope>NUCLEOTIDE SEQUENCE [LARGE SCALE GENOMIC DNA]</scope>
    <source>
        <strain evidence="1 2">CMES1059</strain>
    </source>
</reference>
<protein>
    <submittedName>
        <fullName evidence="1">Alpha-l-rhamnosidase</fullName>
    </submittedName>
</protein>
<dbReference type="EMBL" id="VUJX02000004">
    <property type="protein sequence ID" value="KAL0938108.1"/>
    <property type="molecule type" value="Genomic_DNA"/>
</dbReference>